<evidence type="ECO:0000256" key="2">
    <source>
        <dbReference type="ARBA" id="ARBA00022729"/>
    </source>
</evidence>
<proteinExistence type="predicted"/>
<evidence type="ECO:0000256" key="5">
    <source>
        <dbReference type="SAM" id="SignalP"/>
    </source>
</evidence>
<comment type="caution">
    <text evidence="6">The sequence shown here is derived from an EMBL/GenBank/DDBJ whole genome shotgun (WGS) entry which is preliminary data.</text>
</comment>
<dbReference type="PANTHER" id="PTHR24373">
    <property type="entry name" value="SLIT RELATED LEUCINE-RICH REPEAT NEURONAL PROTEIN"/>
    <property type="match status" value="1"/>
</dbReference>
<evidence type="ECO:0000256" key="4">
    <source>
        <dbReference type="SAM" id="MobiDB-lite"/>
    </source>
</evidence>
<feature type="signal peptide" evidence="5">
    <location>
        <begin position="1"/>
        <end position="18"/>
    </location>
</feature>
<dbReference type="InterPro" id="IPR050328">
    <property type="entry name" value="Dev_Immune_Receptor"/>
</dbReference>
<dbReference type="Proteomes" id="UP000614601">
    <property type="component" value="Unassembled WGS sequence"/>
</dbReference>
<dbReference type="Gene3D" id="3.80.10.10">
    <property type="entry name" value="Ribonuclease Inhibitor"/>
    <property type="match status" value="3"/>
</dbReference>
<dbReference type="EMBL" id="CAJFCW020000003">
    <property type="protein sequence ID" value="CAG9105995.1"/>
    <property type="molecule type" value="Genomic_DNA"/>
</dbReference>
<dbReference type="SMART" id="SM00369">
    <property type="entry name" value="LRR_TYP"/>
    <property type="match status" value="11"/>
</dbReference>
<evidence type="ECO:0000313" key="6">
    <source>
        <dbReference type="EMBL" id="CAD5216460.1"/>
    </source>
</evidence>
<protein>
    <submittedName>
        <fullName evidence="6">Uncharacterized protein</fullName>
    </submittedName>
</protein>
<reference evidence="6" key="1">
    <citation type="submission" date="2020-09" db="EMBL/GenBank/DDBJ databases">
        <authorList>
            <person name="Kikuchi T."/>
        </authorList>
    </citation>
    <scope>NUCLEOTIDE SEQUENCE</scope>
    <source>
        <strain evidence="6">SH1</strain>
    </source>
</reference>
<evidence type="ECO:0000256" key="1">
    <source>
        <dbReference type="ARBA" id="ARBA00022614"/>
    </source>
</evidence>
<evidence type="ECO:0000256" key="3">
    <source>
        <dbReference type="ARBA" id="ARBA00022737"/>
    </source>
</evidence>
<gene>
    <name evidence="6" type="ORF">BOKJ2_LOCUS6604</name>
</gene>
<dbReference type="PANTHER" id="PTHR24373:SF275">
    <property type="entry name" value="TIR DOMAIN-CONTAINING PROTEIN"/>
    <property type="match status" value="1"/>
</dbReference>
<dbReference type="OrthoDB" id="1055097at2759"/>
<dbReference type="AlphaFoldDB" id="A0A811KM88"/>
<dbReference type="EMBL" id="CAJFDH010000003">
    <property type="protein sequence ID" value="CAD5216460.1"/>
    <property type="molecule type" value="Genomic_DNA"/>
</dbReference>
<feature type="region of interest" description="Disordered" evidence="4">
    <location>
        <begin position="441"/>
        <end position="475"/>
    </location>
</feature>
<evidence type="ECO:0000313" key="7">
    <source>
        <dbReference type="Proteomes" id="UP000614601"/>
    </source>
</evidence>
<keyword evidence="1" id="KW-0433">Leucine-rich repeat</keyword>
<dbReference type="Pfam" id="PF13855">
    <property type="entry name" value="LRR_8"/>
    <property type="match status" value="3"/>
</dbReference>
<feature type="chain" id="PRO_5044131667" evidence="5">
    <location>
        <begin position="19"/>
        <end position="618"/>
    </location>
</feature>
<dbReference type="InterPro" id="IPR003591">
    <property type="entry name" value="Leu-rich_rpt_typical-subtyp"/>
</dbReference>
<organism evidence="6 7">
    <name type="scientific">Bursaphelenchus okinawaensis</name>
    <dbReference type="NCBI Taxonomy" id="465554"/>
    <lineage>
        <taxon>Eukaryota</taxon>
        <taxon>Metazoa</taxon>
        <taxon>Ecdysozoa</taxon>
        <taxon>Nematoda</taxon>
        <taxon>Chromadorea</taxon>
        <taxon>Rhabditida</taxon>
        <taxon>Tylenchina</taxon>
        <taxon>Tylenchomorpha</taxon>
        <taxon>Aphelenchoidea</taxon>
        <taxon>Aphelenchoididae</taxon>
        <taxon>Bursaphelenchus</taxon>
    </lineage>
</organism>
<dbReference type="InterPro" id="IPR001611">
    <property type="entry name" value="Leu-rich_rpt"/>
</dbReference>
<keyword evidence="2 5" id="KW-0732">Signal</keyword>
<name>A0A811KM88_9BILA</name>
<feature type="compositionally biased region" description="Low complexity" evidence="4">
    <location>
        <begin position="462"/>
        <end position="475"/>
    </location>
</feature>
<dbReference type="Proteomes" id="UP000783686">
    <property type="component" value="Unassembled WGS sequence"/>
</dbReference>
<sequence>MNFLTVLALAALTVSASAYCPEFLYNETVCSCSEYIDGAIIRCSGSESPQIVEKLKKYHPEIRELALENANILEIGARAFGSLKIKKLVLDNNKIKAIHAHAFKGLEKVLQELHINNNKLPEIPTDAIEELTALNILSLKCNEIGNITANSLVGLPTLIEINLGCNKISNIAADAFDQVRATVQNINLDNNNLKHIPTKAIENMNSLIGLHMKYNKIEKLEANQLQKLPNLAMLSLNGNKISSIDKQFVNNVTSLKYLYLGENKIKDVSAEILRQFVSVEILDLSYNNIGDLAEGQFSVLESVQNLNLEGNQIKVIKKGAFDGTPLLLLWLPYNCLTNISAEVFQGIPYVKHISLTHNNIKDIESFTFGRLANLHTLDLSHNLLDNIQSSSIMGSDFLTTRTQENPFVCKQDGFHVMNGREALNLTNEPNLICKAVPKAQCPQKGNRPTPPPCNCKKSVKKTTTTSAPTTPTTTVAPTTAFTQAAATRASPEERNLVAAIAAAAQKHQQAQMLSQQDLDRAAEAARRLNMERFMRLSKTPTDPQLTAHHEGIIRQPTFLERQKGLLARTEQLQQQQQAEFVAKTKSSVTAPIEFSHDEQVESVSKDETVPVVHVPSKL</sequence>
<dbReference type="InterPro" id="IPR032675">
    <property type="entry name" value="LRR_dom_sf"/>
</dbReference>
<dbReference type="SUPFAM" id="SSF52058">
    <property type="entry name" value="L domain-like"/>
    <property type="match status" value="1"/>
</dbReference>
<keyword evidence="3" id="KW-0677">Repeat</keyword>
<dbReference type="PROSITE" id="PS51450">
    <property type="entry name" value="LRR"/>
    <property type="match status" value="2"/>
</dbReference>
<keyword evidence="7" id="KW-1185">Reference proteome</keyword>
<accession>A0A811KM88</accession>